<dbReference type="KEGG" id="mico:GDR74_02150"/>
<dbReference type="CDD" id="cd06578">
    <property type="entry name" value="HemD"/>
    <property type="match status" value="1"/>
</dbReference>
<proteinExistence type="predicted"/>
<dbReference type="GO" id="GO:0004852">
    <property type="term" value="F:uroporphyrinogen-III synthase activity"/>
    <property type="evidence" value="ECO:0007669"/>
    <property type="project" value="InterPro"/>
</dbReference>
<evidence type="ECO:0000259" key="1">
    <source>
        <dbReference type="Pfam" id="PF02602"/>
    </source>
</evidence>
<name>A0A5P9JUI8_9HYPH</name>
<evidence type="ECO:0000313" key="3">
    <source>
        <dbReference type="Proteomes" id="UP000325614"/>
    </source>
</evidence>
<accession>A0A5P9JUI8</accession>
<dbReference type="Proteomes" id="UP000325614">
    <property type="component" value="Chromosome"/>
</dbReference>
<gene>
    <name evidence="2" type="ORF">GDR74_02150</name>
</gene>
<evidence type="ECO:0000313" key="2">
    <source>
        <dbReference type="EMBL" id="QFU15110.1"/>
    </source>
</evidence>
<keyword evidence="3" id="KW-1185">Reference proteome</keyword>
<sequence>MRILVTRAAEDAGRTAQRLEAMGHDAVIAPVTRIAPTGAPRPSGIWDALIVTSLHAEEALRTLEDRSLPVFAVGERTAAAVRGAGFGTVAVAEGDAVSLSALVRDRLPPGRTLLHVTARHHKDEPALSLRAAGFRVVQWEAYEARAAERLPEAAVAALRAGRIDAVLHYSRRSADLFLRLAGEAGLSPFLSGPVHVCLSADVADPLEALGLPVRLARRPEEDALLAAVPAALR</sequence>
<organism evidence="2 3">
    <name type="scientific">Microvirga thermotolerans</name>
    <dbReference type="NCBI Taxonomy" id="2651334"/>
    <lineage>
        <taxon>Bacteria</taxon>
        <taxon>Pseudomonadati</taxon>
        <taxon>Pseudomonadota</taxon>
        <taxon>Alphaproteobacteria</taxon>
        <taxon>Hyphomicrobiales</taxon>
        <taxon>Methylobacteriaceae</taxon>
        <taxon>Microvirga</taxon>
    </lineage>
</organism>
<dbReference type="SUPFAM" id="SSF69618">
    <property type="entry name" value="HemD-like"/>
    <property type="match status" value="1"/>
</dbReference>
<dbReference type="InterPro" id="IPR003754">
    <property type="entry name" value="4pyrrol_synth_uPrphyn_synth"/>
</dbReference>
<dbReference type="EMBL" id="CP045423">
    <property type="protein sequence ID" value="QFU15110.1"/>
    <property type="molecule type" value="Genomic_DNA"/>
</dbReference>
<protein>
    <submittedName>
        <fullName evidence="2">Uroporphyrinogen-III synthase</fullName>
    </submittedName>
</protein>
<dbReference type="AlphaFoldDB" id="A0A5P9JUI8"/>
<dbReference type="GO" id="GO:0033014">
    <property type="term" value="P:tetrapyrrole biosynthetic process"/>
    <property type="evidence" value="ECO:0007669"/>
    <property type="project" value="InterPro"/>
</dbReference>
<reference evidence="2 3" key="1">
    <citation type="submission" date="2019-10" db="EMBL/GenBank/DDBJ databases">
        <title>Isolation, Identification of Microvirga thermotolerans HR1, a novel thermophilic bacterium and Comparative Genomics of the genus Microvirga.</title>
        <authorList>
            <person name="Li J."/>
            <person name="Zhang W."/>
            <person name="Lin M."/>
            <person name="Wang J."/>
        </authorList>
    </citation>
    <scope>NUCLEOTIDE SEQUENCE [LARGE SCALE GENOMIC DNA]</scope>
    <source>
        <strain evidence="2 3">HR1</strain>
    </source>
</reference>
<dbReference type="Pfam" id="PF02602">
    <property type="entry name" value="HEM4"/>
    <property type="match status" value="1"/>
</dbReference>
<feature type="domain" description="Tetrapyrrole biosynthesis uroporphyrinogen III synthase" evidence="1">
    <location>
        <begin position="14"/>
        <end position="225"/>
    </location>
</feature>
<dbReference type="RefSeq" id="WP_152584760.1">
    <property type="nucleotide sequence ID" value="NZ_CP045423.1"/>
</dbReference>
<dbReference type="InterPro" id="IPR036108">
    <property type="entry name" value="4pyrrol_syn_uPrphyn_synt_sf"/>
</dbReference>
<dbReference type="Gene3D" id="3.40.50.10090">
    <property type="match status" value="2"/>
</dbReference>